<dbReference type="SMART" id="SM00420">
    <property type="entry name" value="HTH_DEOR"/>
    <property type="match status" value="1"/>
</dbReference>
<sequence length="255" mass="26853">MLKTERHARILEHVSARGGINVNELSRLLNVSGATVRRDLQQLSRLNLLRRTHGGAVVGSLGPELPVQHRTDRCRPEKQAIAKAAVALVPEGAVVGMTGGTTVTEIARLLAARGPVTIVTNAVNIAAEMVLHKDVTLVVVGGYARTASYELVGPIAEKTLADHHTDMTFLGVDGISAAHGCTTHDQLEAATDRAFADSSSRTVVVADHSKIGKVTFAKICPLADIDHLVTDGAAPADQLERIADAGVPVTAVRPD</sequence>
<dbReference type="SUPFAM" id="SSF100950">
    <property type="entry name" value="NagB/RpiA/CoA transferase-like"/>
    <property type="match status" value="1"/>
</dbReference>
<organism evidence="5 6">
    <name type="scientific">Streptomyces corynorhini</name>
    <dbReference type="NCBI Taxonomy" id="2282652"/>
    <lineage>
        <taxon>Bacteria</taxon>
        <taxon>Bacillati</taxon>
        <taxon>Actinomycetota</taxon>
        <taxon>Actinomycetes</taxon>
        <taxon>Kitasatosporales</taxon>
        <taxon>Streptomycetaceae</taxon>
        <taxon>Streptomyces</taxon>
    </lineage>
</organism>
<evidence type="ECO:0000256" key="1">
    <source>
        <dbReference type="ARBA" id="ARBA00023015"/>
    </source>
</evidence>
<dbReference type="PROSITE" id="PS00894">
    <property type="entry name" value="HTH_DEOR_1"/>
    <property type="match status" value="1"/>
</dbReference>
<gene>
    <name evidence="5" type="ORF">DVH02_25375</name>
</gene>
<dbReference type="GO" id="GO:0003677">
    <property type="term" value="F:DNA binding"/>
    <property type="evidence" value="ECO:0007669"/>
    <property type="project" value="UniProtKB-KW"/>
</dbReference>
<keyword evidence="1" id="KW-0805">Transcription regulation</keyword>
<dbReference type="PANTHER" id="PTHR30363:SF44">
    <property type="entry name" value="AGA OPERON TRANSCRIPTIONAL REPRESSOR-RELATED"/>
    <property type="match status" value="1"/>
</dbReference>
<dbReference type="GO" id="GO:0003700">
    <property type="term" value="F:DNA-binding transcription factor activity"/>
    <property type="evidence" value="ECO:0007669"/>
    <property type="project" value="InterPro"/>
</dbReference>
<evidence type="ECO:0000313" key="5">
    <source>
        <dbReference type="EMBL" id="RDG35439.1"/>
    </source>
</evidence>
<dbReference type="RefSeq" id="WP_114626171.1">
    <property type="nucleotide sequence ID" value="NZ_QQNA01000223.1"/>
</dbReference>
<dbReference type="Gene3D" id="1.10.10.10">
    <property type="entry name" value="Winged helix-like DNA-binding domain superfamily/Winged helix DNA-binding domain"/>
    <property type="match status" value="1"/>
</dbReference>
<dbReference type="InterPro" id="IPR037171">
    <property type="entry name" value="NagB/RpiA_transferase-like"/>
</dbReference>
<dbReference type="Pfam" id="PF00455">
    <property type="entry name" value="DeoRC"/>
    <property type="match status" value="1"/>
</dbReference>
<dbReference type="InterPro" id="IPR014036">
    <property type="entry name" value="DeoR-like_C"/>
</dbReference>
<dbReference type="OrthoDB" id="7688673at2"/>
<dbReference type="SUPFAM" id="SSF46785">
    <property type="entry name" value="Winged helix' DNA-binding domain"/>
    <property type="match status" value="1"/>
</dbReference>
<dbReference type="Gene3D" id="3.40.50.1360">
    <property type="match status" value="1"/>
</dbReference>
<name>A0A370B4Y6_9ACTN</name>
<keyword evidence="6" id="KW-1185">Reference proteome</keyword>
<dbReference type="InterPro" id="IPR050313">
    <property type="entry name" value="Carb_Metab_HTH_regulators"/>
</dbReference>
<dbReference type="AlphaFoldDB" id="A0A370B4Y6"/>
<dbReference type="SMART" id="SM01134">
    <property type="entry name" value="DeoRC"/>
    <property type="match status" value="1"/>
</dbReference>
<accession>A0A370B4Y6</accession>
<keyword evidence="2" id="KW-0238">DNA-binding</keyword>
<evidence type="ECO:0000259" key="4">
    <source>
        <dbReference type="PROSITE" id="PS51000"/>
    </source>
</evidence>
<dbReference type="Pfam" id="PF08220">
    <property type="entry name" value="HTH_DeoR"/>
    <property type="match status" value="1"/>
</dbReference>
<keyword evidence="3" id="KW-0804">Transcription</keyword>
<dbReference type="PROSITE" id="PS51000">
    <property type="entry name" value="HTH_DEOR_2"/>
    <property type="match status" value="1"/>
</dbReference>
<dbReference type="PANTHER" id="PTHR30363">
    <property type="entry name" value="HTH-TYPE TRANSCRIPTIONAL REGULATOR SRLR-RELATED"/>
    <property type="match status" value="1"/>
</dbReference>
<evidence type="ECO:0000256" key="3">
    <source>
        <dbReference type="ARBA" id="ARBA00023163"/>
    </source>
</evidence>
<protein>
    <submittedName>
        <fullName evidence="5">DeoR/GlpR transcriptional regulator</fullName>
    </submittedName>
</protein>
<evidence type="ECO:0000313" key="6">
    <source>
        <dbReference type="Proteomes" id="UP000253741"/>
    </source>
</evidence>
<proteinExistence type="predicted"/>
<dbReference type="PRINTS" id="PR00037">
    <property type="entry name" value="HTHLACR"/>
</dbReference>
<feature type="domain" description="HTH deoR-type" evidence="4">
    <location>
        <begin position="3"/>
        <end position="58"/>
    </location>
</feature>
<dbReference type="InterPro" id="IPR036390">
    <property type="entry name" value="WH_DNA-bd_sf"/>
</dbReference>
<evidence type="ECO:0000256" key="2">
    <source>
        <dbReference type="ARBA" id="ARBA00023125"/>
    </source>
</evidence>
<dbReference type="InterPro" id="IPR036388">
    <property type="entry name" value="WH-like_DNA-bd_sf"/>
</dbReference>
<dbReference type="EMBL" id="QQNA01000223">
    <property type="protein sequence ID" value="RDG35439.1"/>
    <property type="molecule type" value="Genomic_DNA"/>
</dbReference>
<dbReference type="Proteomes" id="UP000253741">
    <property type="component" value="Unassembled WGS sequence"/>
</dbReference>
<comment type="caution">
    <text evidence="5">The sequence shown here is derived from an EMBL/GenBank/DDBJ whole genome shotgun (WGS) entry which is preliminary data.</text>
</comment>
<dbReference type="InterPro" id="IPR001034">
    <property type="entry name" value="DeoR_HTH"/>
</dbReference>
<dbReference type="InterPro" id="IPR018356">
    <property type="entry name" value="Tscrpt_reg_HTH_DeoR_CS"/>
</dbReference>
<reference evidence="5 6" key="1">
    <citation type="submission" date="2018-07" db="EMBL/GenBank/DDBJ databases">
        <title>Streptomyces species from bats.</title>
        <authorList>
            <person name="Dunlap C."/>
        </authorList>
    </citation>
    <scope>NUCLEOTIDE SEQUENCE [LARGE SCALE GENOMIC DNA]</scope>
    <source>
        <strain evidence="5 6">AC230</strain>
    </source>
</reference>